<keyword evidence="2" id="KW-0802">TPR repeat</keyword>
<accession>A0A1I1VIL0</accession>
<feature type="repeat" description="TPR" evidence="2">
    <location>
        <begin position="641"/>
        <end position="674"/>
    </location>
</feature>
<dbReference type="PANTHER" id="PTHR12558:SF13">
    <property type="entry name" value="CELL DIVISION CYCLE PROTEIN 27 HOMOLOG"/>
    <property type="match status" value="1"/>
</dbReference>
<feature type="domain" description="Outer membrane lipoprotein BamD-like" evidence="3">
    <location>
        <begin position="606"/>
        <end position="680"/>
    </location>
</feature>
<organism evidence="4 5">
    <name type="scientific">Thermophagus xiamenensis</name>
    <dbReference type="NCBI Taxonomy" id="385682"/>
    <lineage>
        <taxon>Bacteria</taxon>
        <taxon>Pseudomonadati</taxon>
        <taxon>Bacteroidota</taxon>
        <taxon>Bacteroidia</taxon>
        <taxon>Marinilabiliales</taxon>
        <taxon>Marinilabiliaceae</taxon>
        <taxon>Thermophagus</taxon>
    </lineage>
</organism>
<dbReference type="Gene3D" id="1.25.40.10">
    <property type="entry name" value="Tetratricopeptide repeat domain"/>
    <property type="match status" value="9"/>
</dbReference>
<evidence type="ECO:0000259" key="3">
    <source>
        <dbReference type="Pfam" id="PF13525"/>
    </source>
</evidence>
<protein>
    <submittedName>
        <fullName evidence="4">Tetratricopeptide repeat-containing protein</fullName>
    </submittedName>
</protein>
<dbReference type="InterPro" id="IPR019734">
    <property type="entry name" value="TPR_rpt"/>
</dbReference>
<feature type="repeat" description="TPR" evidence="2">
    <location>
        <begin position="604"/>
        <end position="637"/>
    </location>
</feature>
<dbReference type="InterPro" id="IPR039565">
    <property type="entry name" value="BamD-like"/>
</dbReference>
<evidence type="ECO:0000313" key="4">
    <source>
        <dbReference type="EMBL" id="SFD82846.1"/>
    </source>
</evidence>
<dbReference type="InterPro" id="IPR011990">
    <property type="entry name" value="TPR-like_helical_dom_sf"/>
</dbReference>
<dbReference type="Pfam" id="PF12895">
    <property type="entry name" value="ANAPC3"/>
    <property type="match status" value="1"/>
</dbReference>
<dbReference type="PROSITE" id="PS50005">
    <property type="entry name" value="TPR"/>
    <property type="match status" value="4"/>
</dbReference>
<feature type="repeat" description="TPR" evidence="2">
    <location>
        <begin position="532"/>
        <end position="565"/>
    </location>
</feature>
<dbReference type="eggNOG" id="COG0457">
    <property type="taxonomic scope" value="Bacteria"/>
</dbReference>
<dbReference type="Pfam" id="PF13525">
    <property type="entry name" value="YfiO"/>
    <property type="match status" value="1"/>
</dbReference>
<dbReference type="SUPFAM" id="SSF48452">
    <property type="entry name" value="TPR-like"/>
    <property type="match status" value="6"/>
</dbReference>
<dbReference type="eggNOG" id="COG1729">
    <property type="taxonomic scope" value="Bacteria"/>
</dbReference>
<gene>
    <name evidence="4" type="ORF">SAMN05444380_102203</name>
</gene>
<evidence type="ECO:0000256" key="1">
    <source>
        <dbReference type="ARBA" id="ARBA00022729"/>
    </source>
</evidence>
<dbReference type="Proteomes" id="UP000181976">
    <property type="component" value="Unassembled WGS sequence"/>
</dbReference>
<dbReference type="SMART" id="SM00028">
    <property type="entry name" value="TPR"/>
    <property type="match status" value="15"/>
</dbReference>
<dbReference type="Pfam" id="PF13174">
    <property type="entry name" value="TPR_6"/>
    <property type="match status" value="1"/>
</dbReference>
<keyword evidence="5" id="KW-1185">Reference proteome</keyword>
<proteinExistence type="predicted"/>
<sequence length="995" mass="116135">MPLAVAQQSYDSRQTERLFNEALDHYRNGRYGVARSLFADLQDQFLPGQSNLKAEAAYYVAMSASHLENDDAKYLLESFLVEFPESGMRPYVYKRLGDLDYEDGKYRKALRNYRYVEARKLDRETRYDFRFKSGYCHFMEGEYDQALPAFSEIRNVQGQWWGAANYYYAHIQYEQGNYNAALKIFEQLEDEPGFGDEVPFYIAQIYFLQSDFQKAIKYGSPLVEQAEGVRKADMARMVGNAWYALKNYDNAAKYLAVAVEMTEEPPREDYYYLGLSLYHQKKYAEAAEALSKTTMEKDAMAQNAYYHLGDCFLKIGEKEKARVAFGAASETDFDQVITEEAMFNYIKLNYELSFSPFNEIIDSFMKFIERFPNSAYIDEAWQYLGQALLTTRNYKEALEALEQVKNKTAANYRALQRIAYHRGLELFTNLRFDEAADMLQYSLKYGEYNRELKVKARYWLGEAYYRLGQYDKAIENYDIFIHTPGSYQLDEFKTAHYNIGYAWFKQKNYAQAASWFRKYENLMGSSQSPMLGDALTRIGDCFFMQRDFERAISYYDEATNIPGASADYAMYQKAFSLGLLKNHQSKINQLELLVTRFPKSPYVDDALYEMGRSYVAVDDLTSAIRMYKKLKEQYPRSNFSKKAMLQLGLVYYNSGDLDQSLAFYKRVVNEFPGTPEAEDALLGIKNIYLDRNDADGYIQYTRQVGGFASIDKRQEDSLSYITAEKLYMQDKCLQAINQFEAYLRNYPDGRFVINAHFYKADCQYRNQDLENARRSFEFVVSRPGNIFMEDALVNIARISYQLERFSEALGYYERLENEADEEELRREALIGQMRCLVKLGDRPGYVSRLAQRILEDPKTSPEVEREARYRKAEAHLELGEKDLALKEFQLLKKNTSSLEGAIARYRVAQILFDQGKAEQAEQEIFDFVNVGTPHQYWMARCFLLLSEIYQSKGDLFQARQYVESLMENYKNTEDDIQERAQKRLSEITEKQNAGE</sequence>
<reference evidence="4 5" key="1">
    <citation type="submission" date="2016-10" db="EMBL/GenBank/DDBJ databases">
        <authorList>
            <person name="de Groot N.N."/>
        </authorList>
    </citation>
    <scope>NUCLEOTIDE SEQUENCE [LARGE SCALE GENOMIC DNA]</scope>
    <source>
        <strain evidence="4 5">DSM 19012</strain>
    </source>
</reference>
<keyword evidence="1" id="KW-0732">Signal</keyword>
<evidence type="ECO:0000313" key="5">
    <source>
        <dbReference type="Proteomes" id="UP000181976"/>
    </source>
</evidence>
<dbReference type="InParanoid" id="A0A1I1VIL0"/>
<evidence type="ECO:0000256" key="2">
    <source>
        <dbReference type="PROSITE-ProRule" id="PRU00339"/>
    </source>
</evidence>
<dbReference type="Pfam" id="PF13432">
    <property type="entry name" value="TPR_16"/>
    <property type="match status" value="5"/>
</dbReference>
<dbReference type="STRING" id="385682.SAMN05444380_102203"/>
<name>A0A1I1VIL0_9BACT</name>
<dbReference type="EMBL" id="FONA01000002">
    <property type="protein sequence ID" value="SFD82846.1"/>
    <property type="molecule type" value="Genomic_DNA"/>
</dbReference>
<dbReference type="PANTHER" id="PTHR12558">
    <property type="entry name" value="CELL DIVISION CYCLE 16,23,27"/>
    <property type="match status" value="1"/>
</dbReference>
<dbReference type="AlphaFoldDB" id="A0A1I1VIL0"/>
<feature type="repeat" description="TPR" evidence="2">
    <location>
        <begin position="454"/>
        <end position="487"/>
    </location>
</feature>